<dbReference type="OrthoDB" id="196472at2"/>
<evidence type="ECO:0000256" key="3">
    <source>
        <dbReference type="ARBA" id="ARBA00022692"/>
    </source>
</evidence>
<evidence type="ECO:0000256" key="6">
    <source>
        <dbReference type="SAM" id="Phobius"/>
    </source>
</evidence>
<accession>N0B7P4</accession>
<dbReference type="RefSeq" id="WP_015596579.1">
    <property type="nucleotide sequence ID" value="NC_021172.1"/>
</dbReference>
<feature type="transmembrane region" description="Helical" evidence="6">
    <location>
        <begin position="59"/>
        <end position="76"/>
    </location>
</feature>
<dbReference type="Pfam" id="PF01292">
    <property type="entry name" value="Ni_hydr_CYTB"/>
    <property type="match status" value="1"/>
</dbReference>
<dbReference type="EMBL" id="CP005587">
    <property type="protein sequence ID" value="AGK56541.1"/>
    <property type="molecule type" value="Genomic_DNA"/>
</dbReference>
<dbReference type="STRING" id="670307.HYPDE_24278"/>
<dbReference type="eggNOG" id="COG3658">
    <property type="taxonomic scope" value="Bacteria"/>
</dbReference>
<comment type="subcellular location">
    <subcellularLocation>
        <location evidence="1">Cell membrane</location>
        <topology evidence="1">Multi-pass membrane protein</topology>
    </subcellularLocation>
</comment>
<dbReference type="PANTHER" id="PTHR30485">
    <property type="entry name" value="NI/FE-HYDROGENASE 1 B-TYPE CYTOCHROME SUBUNIT"/>
    <property type="match status" value="1"/>
</dbReference>
<proteinExistence type="predicted"/>
<protein>
    <submittedName>
        <fullName evidence="8">Cytochrome B561</fullName>
    </submittedName>
</protein>
<name>N0B7P4_9HYPH</name>
<dbReference type="PANTHER" id="PTHR30485:SF2">
    <property type="entry name" value="BLL0597 PROTEIN"/>
    <property type="match status" value="1"/>
</dbReference>
<feature type="transmembrane region" description="Helical" evidence="6">
    <location>
        <begin position="114"/>
        <end position="135"/>
    </location>
</feature>
<keyword evidence="9" id="KW-1185">Reference proteome</keyword>
<evidence type="ECO:0000256" key="4">
    <source>
        <dbReference type="ARBA" id="ARBA00022989"/>
    </source>
</evidence>
<dbReference type="InterPro" id="IPR051542">
    <property type="entry name" value="Hydrogenase_cytochrome"/>
</dbReference>
<dbReference type="SUPFAM" id="SSF81342">
    <property type="entry name" value="Transmembrane di-heme cytochromes"/>
    <property type="match status" value="1"/>
</dbReference>
<dbReference type="GO" id="GO:0022904">
    <property type="term" value="P:respiratory electron transport chain"/>
    <property type="evidence" value="ECO:0007669"/>
    <property type="project" value="InterPro"/>
</dbReference>
<evidence type="ECO:0000313" key="9">
    <source>
        <dbReference type="Proteomes" id="UP000005952"/>
    </source>
</evidence>
<dbReference type="HOGENOM" id="CLU_078451_2_1_5"/>
<evidence type="ECO:0000313" key="8">
    <source>
        <dbReference type="EMBL" id="AGK56541.1"/>
    </source>
</evidence>
<dbReference type="KEGG" id="hdt:HYPDE_24278"/>
<feature type="transmembrane region" description="Helical" evidence="6">
    <location>
        <begin position="29"/>
        <end position="47"/>
    </location>
</feature>
<evidence type="ECO:0000256" key="2">
    <source>
        <dbReference type="ARBA" id="ARBA00022475"/>
    </source>
</evidence>
<keyword evidence="5 6" id="KW-0472">Membrane</keyword>
<reference evidence="8 9" key="1">
    <citation type="journal article" date="2013" name="Genome Announc.">
        <title>Genome sequences for three denitrifying bacterial strains isolated from a uranium- and nitrate-contaminated subsurface environment.</title>
        <authorList>
            <person name="Venkatramanan R."/>
            <person name="Prakash O."/>
            <person name="Woyke T."/>
            <person name="Chain P."/>
            <person name="Goodwin L.A."/>
            <person name="Watson D."/>
            <person name="Brooks S."/>
            <person name="Kostka J.E."/>
            <person name="Green S.J."/>
        </authorList>
    </citation>
    <scope>NUCLEOTIDE SEQUENCE [LARGE SCALE GENOMIC DNA]</scope>
    <source>
        <strain evidence="8 9">1NES1</strain>
    </source>
</reference>
<dbReference type="Proteomes" id="UP000005952">
    <property type="component" value="Chromosome"/>
</dbReference>
<dbReference type="Gene3D" id="1.20.950.20">
    <property type="entry name" value="Transmembrane di-heme cytochromes, Chain C"/>
    <property type="match status" value="1"/>
</dbReference>
<keyword evidence="3 6" id="KW-0812">Transmembrane</keyword>
<sequence length="191" mass="20629">MSSDKIIELKAGGVMPSASAHATIKVWDLFVRVFHWSLVAAFVVAFLSGEGNDTVHQTSGYVIAGLVMTRIVWGLIGSKYARFSNFVVGPRKVSAFAMQSMRLKAPRHIGHNPAGAVMIIALLATLLGLAITGHLMTTNAYWGSKAMEEVHEGLAYFALGLVLLHVLGVIFTSIEHGENLVKAMITGRKRV</sequence>
<feature type="transmembrane region" description="Helical" evidence="6">
    <location>
        <begin position="155"/>
        <end position="174"/>
    </location>
</feature>
<dbReference type="GO" id="GO:0009055">
    <property type="term" value="F:electron transfer activity"/>
    <property type="evidence" value="ECO:0007669"/>
    <property type="project" value="InterPro"/>
</dbReference>
<keyword evidence="4 6" id="KW-1133">Transmembrane helix</keyword>
<evidence type="ECO:0000256" key="5">
    <source>
        <dbReference type="ARBA" id="ARBA00023136"/>
    </source>
</evidence>
<feature type="domain" description="Cytochrome b561 bacterial/Ni-hydrogenase" evidence="7">
    <location>
        <begin position="26"/>
        <end position="187"/>
    </location>
</feature>
<dbReference type="InterPro" id="IPR011577">
    <property type="entry name" value="Cyt_b561_bac/Ni-Hgenase"/>
</dbReference>
<keyword evidence="2" id="KW-1003">Cell membrane</keyword>
<dbReference type="GO" id="GO:0005886">
    <property type="term" value="C:plasma membrane"/>
    <property type="evidence" value="ECO:0007669"/>
    <property type="project" value="UniProtKB-SubCell"/>
</dbReference>
<dbReference type="GO" id="GO:0020037">
    <property type="term" value="F:heme binding"/>
    <property type="evidence" value="ECO:0007669"/>
    <property type="project" value="TreeGrafter"/>
</dbReference>
<evidence type="ECO:0000259" key="7">
    <source>
        <dbReference type="Pfam" id="PF01292"/>
    </source>
</evidence>
<dbReference type="InterPro" id="IPR016174">
    <property type="entry name" value="Di-haem_cyt_TM"/>
</dbReference>
<evidence type="ECO:0000256" key="1">
    <source>
        <dbReference type="ARBA" id="ARBA00004651"/>
    </source>
</evidence>
<dbReference type="AlphaFoldDB" id="N0B7P4"/>
<organism evidence="8 9">
    <name type="scientific">Hyphomicrobium denitrificans 1NES1</name>
    <dbReference type="NCBI Taxonomy" id="670307"/>
    <lineage>
        <taxon>Bacteria</taxon>
        <taxon>Pseudomonadati</taxon>
        <taxon>Pseudomonadota</taxon>
        <taxon>Alphaproteobacteria</taxon>
        <taxon>Hyphomicrobiales</taxon>
        <taxon>Hyphomicrobiaceae</taxon>
        <taxon>Hyphomicrobium</taxon>
    </lineage>
</organism>
<gene>
    <name evidence="8" type="ORF">HYPDE_24278</name>
</gene>